<dbReference type="Gene3D" id="3.40.30.10">
    <property type="entry name" value="Glutaredoxin"/>
    <property type="match status" value="1"/>
</dbReference>
<name>A0AAV9BQ50_ACOGR</name>
<organism evidence="2 3">
    <name type="scientific">Acorus gramineus</name>
    <name type="common">Dwarf sweet flag</name>
    <dbReference type="NCBI Taxonomy" id="55184"/>
    <lineage>
        <taxon>Eukaryota</taxon>
        <taxon>Viridiplantae</taxon>
        <taxon>Streptophyta</taxon>
        <taxon>Embryophyta</taxon>
        <taxon>Tracheophyta</taxon>
        <taxon>Spermatophyta</taxon>
        <taxon>Magnoliopsida</taxon>
        <taxon>Liliopsida</taxon>
        <taxon>Acoraceae</taxon>
        <taxon>Acorus</taxon>
    </lineage>
</organism>
<dbReference type="CDD" id="cd02980">
    <property type="entry name" value="TRX_Fd_family"/>
    <property type="match status" value="1"/>
</dbReference>
<dbReference type="SUPFAM" id="SSF52833">
    <property type="entry name" value="Thioredoxin-like"/>
    <property type="match status" value="1"/>
</dbReference>
<dbReference type="EMBL" id="JAUJYN010000002">
    <property type="protein sequence ID" value="KAK1278592.1"/>
    <property type="molecule type" value="Genomic_DNA"/>
</dbReference>
<keyword evidence="3" id="KW-1185">Reference proteome</keyword>
<dbReference type="Proteomes" id="UP001179952">
    <property type="component" value="Unassembled WGS sequence"/>
</dbReference>
<gene>
    <name evidence="2" type="ORF">QJS04_geneDACA015794</name>
</gene>
<protein>
    <recommendedName>
        <fullName evidence="4">Diacylglycerol O-acyltransferase 3, cytosolic</fullName>
    </recommendedName>
</protein>
<evidence type="ECO:0000256" key="1">
    <source>
        <dbReference type="SAM" id="MobiDB-lite"/>
    </source>
</evidence>
<feature type="region of interest" description="Disordered" evidence="1">
    <location>
        <begin position="109"/>
        <end position="151"/>
    </location>
</feature>
<accession>A0AAV9BQ50</accession>
<reference evidence="2" key="2">
    <citation type="submission" date="2023-06" db="EMBL/GenBank/DDBJ databases">
        <authorList>
            <person name="Ma L."/>
            <person name="Liu K.-W."/>
            <person name="Li Z."/>
            <person name="Hsiao Y.-Y."/>
            <person name="Qi Y."/>
            <person name="Fu T."/>
            <person name="Tang G."/>
            <person name="Zhang D."/>
            <person name="Sun W.-H."/>
            <person name="Liu D.-K."/>
            <person name="Li Y."/>
            <person name="Chen G.-Z."/>
            <person name="Liu X.-D."/>
            <person name="Liao X.-Y."/>
            <person name="Jiang Y.-T."/>
            <person name="Yu X."/>
            <person name="Hao Y."/>
            <person name="Huang J."/>
            <person name="Zhao X.-W."/>
            <person name="Ke S."/>
            <person name="Chen Y.-Y."/>
            <person name="Wu W.-L."/>
            <person name="Hsu J.-L."/>
            <person name="Lin Y.-F."/>
            <person name="Huang M.-D."/>
            <person name="Li C.-Y."/>
            <person name="Huang L."/>
            <person name="Wang Z.-W."/>
            <person name="Zhao X."/>
            <person name="Zhong W.-Y."/>
            <person name="Peng D.-H."/>
            <person name="Ahmad S."/>
            <person name="Lan S."/>
            <person name="Zhang J.-S."/>
            <person name="Tsai W.-C."/>
            <person name="Van De Peer Y."/>
            <person name="Liu Z.-J."/>
        </authorList>
    </citation>
    <scope>NUCLEOTIDE SEQUENCE</scope>
    <source>
        <strain evidence="2">SCP</strain>
        <tissue evidence="2">Leaves</tissue>
    </source>
</reference>
<evidence type="ECO:0000313" key="2">
    <source>
        <dbReference type="EMBL" id="KAK1278592.1"/>
    </source>
</evidence>
<reference evidence="2" key="1">
    <citation type="journal article" date="2023" name="Nat. Commun.">
        <title>Diploid and tetraploid genomes of Acorus and the evolution of monocots.</title>
        <authorList>
            <person name="Ma L."/>
            <person name="Liu K.W."/>
            <person name="Li Z."/>
            <person name="Hsiao Y.Y."/>
            <person name="Qi Y."/>
            <person name="Fu T."/>
            <person name="Tang G.D."/>
            <person name="Zhang D."/>
            <person name="Sun W.H."/>
            <person name="Liu D.K."/>
            <person name="Li Y."/>
            <person name="Chen G.Z."/>
            <person name="Liu X.D."/>
            <person name="Liao X.Y."/>
            <person name="Jiang Y.T."/>
            <person name="Yu X."/>
            <person name="Hao Y."/>
            <person name="Huang J."/>
            <person name="Zhao X.W."/>
            <person name="Ke S."/>
            <person name="Chen Y.Y."/>
            <person name="Wu W.L."/>
            <person name="Hsu J.L."/>
            <person name="Lin Y.F."/>
            <person name="Huang M.D."/>
            <person name="Li C.Y."/>
            <person name="Huang L."/>
            <person name="Wang Z.W."/>
            <person name="Zhao X."/>
            <person name="Zhong W.Y."/>
            <person name="Peng D.H."/>
            <person name="Ahmad S."/>
            <person name="Lan S."/>
            <person name="Zhang J.S."/>
            <person name="Tsai W.C."/>
            <person name="Van de Peer Y."/>
            <person name="Liu Z.J."/>
        </authorList>
    </citation>
    <scope>NUCLEOTIDE SEQUENCE</scope>
    <source>
        <strain evidence="2">SCP</strain>
    </source>
</reference>
<proteinExistence type="predicted"/>
<feature type="compositionally biased region" description="Basic and acidic residues" evidence="1">
    <location>
        <begin position="109"/>
        <end position="121"/>
    </location>
</feature>
<evidence type="ECO:0000313" key="3">
    <source>
        <dbReference type="Proteomes" id="UP001179952"/>
    </source>
</evidence>
<sequence length="297" mass="32236">MLFRLGCREAMEGLRSDQPIRRWIRRRWAHERLLIAGGGGGGGRGVSEEKGEVDEGIIEGSQGIASDGWSRRPYRRGENVLDSMHNTSISLEAAEVLLSQIEKLRAEEKEMKRKKKEEKSAMKAARKKTCTKDESSSSSSSSESSSLSGSDCDRVVDMSRLRTVNTVSGMAVPIELPMCTREVKPLEGRECGASVGVLKEKIEVCMGSKCKRSGAGELLGEFQRKAAIDGAVVGCKCMGKCRDGPNVRVRNNHGEGEVFSDRVPVMKPLCIGVSLEDVGMIVANVFGDVKDLGLVAT</sequence>
<dbReference type="AlphaFoldDB" id="A0AAV9BQ50"/>
<comment type="caution">
    <text evidence="2">The sequence shown here is derived from an EMBL/GenBank/DDBJ whole genome shotgun (WGS) entry which is preliminary data.</text>
</comment>
<feature type="compositionally biased region" description="Low complexity" evidence="1">
    <location>
        <begin position="136"/>
        <end position="150"/>
    </location>
</feature>
<evidence type="ECO:0008006" key="4">
    <source>
        <dbReference type="Google" id="ProtNLM"/>
    </source>
</evidence>
<dbReference type="InterPro" id="IPR036249">
    <property type="entry name" value="Thioredoxin-like_sf"/>
</dbReference>